<keyword evidence="7" id="KW-0762">Sugar transport</keyword>
<dbReference type="Gene3D" id="3.40.930.10">
    <property type="entry name" value="Mannitol-specific EII, Chain A"/>
    <property type="match status" value="1"/>
</dbReference>
<evidence type="ECO:0000256" key="2">
    <source>
        <dbReference type="ARBA" id="ARBA00023015"/>
    </source>
</evidence>
<dbReference type="InterPro" id="IPR050661">
    <property type="entry name" value="BglG_antiterminators"/>
</dbReference>
<dbReference type="AlphaFoldDB" id="A0A942WG89"/>
<gene>
    <name evidence="7" type="ORF">KHZ85_04620</name>
</gene>
<dbReference type="InterPro" id="IPR007737">
    <property type="entry name" value="Mga_HTH"/>
</dbReference>
<keyword evidence="4" id="KW-0804">Transcription</keyword>
<evidence type="ECO:0000259" key="6">
    <source>
        <dbReference type="PROSITE" id="PS51372"/>
    </source>
</evidence>
<feature type="domain" description="PRD" evidence="6">
    <location>
        <begin position="182"/>
        <end position="286"/>
    </location>
</feature>
<dbReference type="Pfam" id="PF00359">
    <property type="entry name" value="PTS_EIIA_2"/>
    <property type="match status" value="1"/>
</dbReference>
<dbReference type="InterPro" id="IPR013196">
    <property type="entry name" value="HTH_11"/>
</dbReference>
<proteinExistence type="predicted"/>
<dbReference type="Gene3D" id="3.40.50.2300">
    <property type="match status" value="1"/>
</dbReference>
<evidence type="ECO:0000259" key="5">
    <source>
        <dbReference type="PROSITE" id="PS51094"/>
    </source>
</evidence>
<dbReference type="Pfam" id="PF00874">
    <property type="entry name" value="PRD"/>
    <property type="match status" value="2"/>
</dbReference>
<feature type="domain" description="PTS EIIA type-2" evidence="5">
    <location>
        <begin position="498"/>
        <end position="638"/>
    </location>
</feature>
<dbReference type="SUPFAM" id="SSF63520">
    <property type="entry name" value="PTS-regulatory domain, PRD"/>
    <property type="match status" value="2"/>
</dbReference>
<keyword evidence="1" id="KW-0677">Repeat</keyword>
<reference evidence="7" key="1">
    <citation type="submission" date="2021-02" db="EMBL/GenBank/DDBJ databases">
        <title>Infant gut strain persistence is associated with maternal origin, phylogeny, and functional potential including surface adhesion and iron acquisition.</title>
        <authorList>
            <person name="Lou Y.C."/>
        </authorList>
    </citation>
    <scope>NUCLEOTIDE SEQUENCE</scope>
    <source>
        <strain evidence="7">L3_108_103G1_dasL3_108_103G1_concoct_2</strain>
    </source>
</reference>
<dbReference type="PROSITE" id="PS51372">
    <property type="entry name" value="PRD_2"/>
    <property type="match status" value="2"/>
</dbReference>
<dbReference type="Gene3D" id="1.10.1790.10">
    <property type="entry name" value="PRD domain"/>
    <property type="match status" value="2"/>
</dbReference>
<evidence type="ECO:0000256" key="3">
    <source>
        <dbReference type="ARBA" id="ARBA00023159"/>
    </source>
</evidence>
<evidence type="ECO:0000256" key="1">
    <source>
        <dbReference type="ARBA" id="ARBA00022737"/>
    </source>
</evidence>
<evidence type="ECO:0000313" key="8">
    <source>
        <dbReference type="Proteomes" id="UP000753219"/>
    </source>
</evidence>
<protein>
    <submittedName>
        <fullName evidence="7">PTS sugar transporter subunit IIA</fullName>
    </submittedName>
</protein>
<dbReference type="CDD" id="cd05568">
    <property type="entry name" value="PTS_IIB_bgl_like"/>
    <property type="match status" value="1"/>
</dbReference>
<dbReference type="Pfam" id="PF08279">
    <property type="entry name" value="HTH_11"/>
    <property type="match status" value="1"/>
</dbReference>
<keyword evidence="2" id="KW-0805">Transcription regulation</keyword>
<organism evidence="7 8">
    <name type="scientific">Amedibacillus dolichus</name>
    <dbReference type="NCBI Taxonomy" id="31971"/>
    <lineage>
        <taxon>Bacteria</taxon>
        <taxon>Bacillati</taxon>
        <taxon>Bacillota</taxon>
        <taxon>Erysipelotrichia</taxon>
        <taxon>Erysipelotrichales</taxon>
        <taxon>Erysipelotrichaceae</taxon>
        <taxon>Amedibacillus</taxon>
    </lineage>
</organism>
<dbReference type="PANTHER" id="PTHR30185">
    <property type="entry name" value="CRYPTIC BETA-GLUCOSIDE BGL OPERON ANTITERMINATOR"/>
    <property type="match status" value="1"/>
</dbReference>
<dbReference type="PANTHER" id="PTHR30185:SF12">
    <property type="entry name" value="TRANSCRIPTIONAL REGULATOR MANR"/>
    <property type="match status" value="1"/>
</dbReference>
<accession>A0A942WG89</accession>
<evidence type="ECO:0000256" key="4">
    <source>
        <dbReference type="ARBA" id="ARBA00023163"/>
    </source>
</evidence>
<dbReference type="InterPro" id="IPR002178">
    <property type="entry name" value="PTS_EIIA_type-2_dom"/>
</dbReference>
<comment type="caution">
    <text evidence="7">The sequence shown here is derived from an EMBL/GenBank/DDBJ whole genome shotgun (WGS) entry which is preliminary data.</text>
</comment>
<dbReference type="InterPro" id="IPR036634">
    <property type="entry name" value="PRD_sf"/>
</dbReference>
<dbReference type="EMBL" id="JAGZMZ010000008">
    <property type="protein sequence ID" value="MBS4884031.1"/>
    <property type="molecule type" value="Genomic_DNA"/>
</dbReference>
<dbReference type="Pfam" id="PF05043">
    <property type="entry name" value="Mga"/>
    <property type="match status" value="1"/>
</dbReference>
<evidence type="ECO:0000313" key="7">
    <source>
        <dbReference type="EMBL" id="MBS4884031.1"/>
    </source>
</evidence>
<sequence length="639" mass="74638">MIKINKYEYLERICNMRKLTTRQSKIVQEINTHQSLTGKELSILLNCSVRTIQNEIMAINRSHKIIESSNKGYTLNTSAYEAIYQSSKYPQKDNEALKILLFSNSSIHIYDLADQLYVSITTLEKHLKTYQDILKEYSLSIIRNKGYLHIEGNEIYKRQLIKNLIINETQGSFINIESFSPYFDNIELSKTKSFLEKIIHDHDYSIDRVYANTLTVSLSVALYRMQTHHYIDSEIIYQCTKNSIEYKIATKILEYYKEKYQLTPTKNDIQYISSLIIGQIKPNDTVTNPIDSLLDTDFIQNIHNILKSAFRHYMLDIDFSDNIYSFSMHVDGLIKRSKAMQPAYNYAVRSLKSDHPFIYEVAVYIANNIKKAYNIQINDSEIGFICIYIGSLVENAIYRTQIYCFFLCENYHQVKQYLYNKLRKILPDTIQLIQGTFENLQNQSVDLVITTDNIVHLPIPVIEVSPFLTLADIDKINKVIANLTGLYTSMKASTLFFEFFQSDLFYICDDFQDKYEILDFLAKEMVHHKIADTNFPDSVKNREQLSSTCFSGKYAIPHAIELNANKTMVSVLISHKGIHWDQENIVNIVLMISVRREDRKRFIELYESMIQILENPYKLSRLTNVNSFDEFKTILLQQI</sequence>
<dbReference type="Gene3D" id="1.10.10.10">
    <property type="entry name" value="Winged helix-like DNA-binding domain superfamily/Winged helix DNA-binding domain"/>
    <property type="match status" value="2"/>
</dbReference>
<dbReference type="InterPro" id="IPR011608">
    <property type="entry name" value="PRD"/>
</dbReference>
<feature type="domain" description="PRD" evidence="6">
    <location>
        <begin position="293"/>
        <end position="399"/>
    </location>
</feature>
<name>A0A942WG89_9FIRM</name>
<keyword evidence="3" id="KW-0010">Activator</keyword>
<dbReference type="InterPro" id="IPR016152">
    <property type="entry name" value="PTrfase/Anion_transptr"/>
</dbReference>
<dbReference type="SUPFAM" id="SSF55804">
    <property type="entry name" value="Phoshotransferase/anion transport protein"/>
    <property type="match status" value="1"/>
</dbReference>
<dbReference type="GO" id="GO:0006355">
    <property type="term" value="P:regulation of DNA-templated transcription"/>
    <property type="evidence" value="ECO:0007669"/>
    <property type="project" value="InterPro"/>
</dbReference>
<dbReference type="InterPro" id="IPR036388">
    <property type="entry name" value="WH-like_DNA-bd_sf"/>
</dbReference>
<dbReference type="Proteomes" id="UP000753219">
    <property type="component" value="Unassembled WGS sequence"/>
</dbReference>
<dbReference type="PROSITE" id="PS51094">
    <property type="entry name" value="PTS_EIIA_TYPE_2"/>
    <property type="match status" value="1"/>
</dbReference>
<keyword evidence="7" id="KW-0813">Transport</keyword>